<keyword evidence="3" id="KW-1185">Reference proteome</keyword>
<accession>A0AAI8YYQ2</accession>
<protein>
    <submittedName>
        <fullName evidence="2">Uncharacterized protein</fullName>
    </submittedName>
</protein>
<proteinExistence type="predicted"/>
<dbReference type="Proteomes" id="UP001296104">
    <property type="component" value="Unassembled WGS sequence"/>
</dbReference>
<dbReference type="EMBL" id="CAVMBE010000024">
    <property type="protein sequence ID" value="CAK4010634.1"/>
    <property type="molecule type" value="Genomic_DNA"/>
</dbReference>
<name>A0AAI8YYQ2_9PEZI</name>
<organism evidence="2 3">
    <name type="scientific">Lecanosticta acicola</name>
    <dbReference type="NCBI Taxonomy" id="111012"/>
    <lineage>
        <taxon>Eukaryota</taxon>
        <taxon>Fungi</taxon>
        <taxon>Dikarya</taxon>
        <taxon>Ascomycota</taxon>
        <taxon>Pezizomycotina</taxon>
        <taxon>Dothideomycetes</taxon>
        <taxon>Dothideomycetidae</taxon>
        <taxon>Mycosphaerellales</taxon>
        <taxon>Mycosphaerellaceae</taxon>
        <taxon>Lecanosticta</taxon>
    </lineage>
</organism>
<sequence length="151" mass="16511">MDLPYDCAFDHTQQDGHAATTPAIRVQNSGGSSDFLAGLDLSSIDIGFLDAHFNPNPPLQDSARNAPPGGASLPSPGQDVTAHSSEHDTSISLNHSQTHNRTGMDAEISQLQAWESDKNRMPYNHSATGNVTHVHHEIHVHHHHFIHHRDD</sequence>
<gene>
    <name evidence="2" type="ORF">LECACI_7A004426</name>
</gene>
<evidence type="ECO:0000313" key="2">
    <source>
        <dbReference type="EMBL" id="CAK4010634.1"/>
    </source>
</evidence>
<evidence type="ECO:0000313" key="3">
    <source>
        <dbReference type="Proteomes" id="UP001296104"/>
    </source>
</evidence>
<reference evidence="2" key="1">
    <citation type="submission" date="2023-11" db="EMBL/GenBank/DDBJ databases">
        <authorList>
            <person name="Alioto T."/>
            <person name="Alioto T."/>
            <person name="Gomez Garrido J."/>
        </authorList>
    </citation>
    <scope>NUCLEOTIDE SEQUENCE</scope>
</reference>
<dbReference type="AlphaFoldDB" id="A0AAI8YYQ2"/>
<evidence type="ECO:0000256" key="1">
    <source>
        <dbReference type="SAM" id="MobiDB-lite"/>
    </source>
</evidence>
<comment type="caution">
    <text evidence="2">The sequence shown here is derived from an EMBL/GenBank/DDBJ whole genome shotgun (WGS) entry which is preliminary data.</text>
</comment>
<feature type="region of interest" description="Disordered" evidence="1">
    <location>
        <begin position="53"/>
        <end position="97"/>
    </location>
</feature>
<feature type="compositionally biased region" description="Low complexity" evidence="1">
    <location>
        <begin position="66"/>
        <end position="77"/>
    </location>
</feature>